<feature type="domain" description="F-box" evidence="1">
    <location>
        <begin position="2"/>
        <end position="51"/>
    </location>
</feature>
<dbReference type="InterPro" id="IPR015943">
    <property type="entry name" value="WD40/YVTN_repeat-like_dom_sf"/>
</dbReference>
<evidence type="ECO:0000313" key="2">
    <source>
        <dbReference type="EMBL" id="AEO64313.1"/>
    </source>
</evidence>
<dbReference type="KEGG" id="ttt:THITE_2037683"/>
<dbReference type="SMART" id="SM00256">
    <property type="entry name" value="FBOX"/>
    <property type="match status" value="1"/>
</dbReference>
<dbReference type="OrthoDB" id="1259151at2759"/>
<proteinExistence type="predicted"/>
<dbReference type="InterPro" id="IPR036047">
    <property type="entry name" value="F-box-like_dom_sf"/>
</dbReference>
<dbReference type="Gene3D" id="2.130.10.10">
    <property type="entry name" value="YVTN repeat-like/Quinoprotein amine dehydrogenase"/>
    <property type="match status" value="1"/>
</dbReference>
<evidence type="ECO:0000259" key="1">
    <source>
        <dbReference type="PROSITE" id="PS50181"/>
    </source>
</evidence>
<gene>
    <name evidence="2" type="ORF">THITE_2037683</name>
</gene>
<protein>
    <recommendedName>
        <fullName evidence="1">F-box domain-containing protein</fullName>
    </recommendedName>
</protein>
<sequence length="623" mass="69065">MTHLLTSLPDDILFLVLVYLDSARSVSALSRTCRRLHHLVQRDGWRIFVRNRFPSLSAPAPATGHLSWQQVAESMTWQSRCWDRRSLQFQAIIPHPMRAARSGDFMSVIDAHFDPASQQELVVWGAGEDVVARYRQRRGPGRASQTSWHRLDGEDLGLRAGYDDIKTIKIVAYGGGLALITGRYNGQLSLLSADPARFGECIAQFGAAANPDFDSHRASARETINSLDVLDTGGSRLLAAAAESSVRIYELPEGDPMDTAPVTIYDLKDDALTSSSAKLGRARWMEQGASIALALVCSKDPLRYLSLSPAGWSLHAAAKSERVAREFNISYDRTIAPNSLEPVYLHPGARRGTSLLLSAWRDGTIRLQDLRTPSAFDAVYQNNVDPGSNTETLMAYGTERFVAGGTGLAIEVFDFRWPRSYHHTAGLPCYGGSPFPKPHQPFLKPPSTAAQGRARCDHVRGLPCHWHALSAELYHRPNAKFFLSQWVDFYRRTTAVWSLARASDVSPHFYVGVSGAVVEACLEQTPDSYAPERAVVVDPNFGFPDWRAPPPSGSGYWTRPAVPALMETGDGYSFKGNDRSIVLPNLLRYRGPREWTAGGGRLQKRHRLDIGYQQETDFRLILS</sequence>
<dbReference type="SUPFAM" id="SSF81383">
    <property type="entry name" value="F-box domain"/>
    <property type="match status" value="1"/>
</dbReference>
<dbReference type="RefSeq" id="XP_003650649.1">
    <property type="nucleotide sequence ID" value="XM_003650601.1"/>
</dbReference>
<dbReference type="EMBL" id="CP003009">
    <property type="protein sequence ID" value="AEO64313.1"/>
    <property type="molecule type" value="Genomic_DNA"/>
</dbReference>
<dbReference type="AlphaFoldDB" id="G2QSN0"/>
<reference evidence="2 3" key="1">
    <citation type="journal article" date="2011" name="Nat. Biotechnol.">
        <title>Comparative genomic analysis of the thermophilic biomass-degrading fungi Myceliophthora thermophila and Thielavia terrestris.</title>
        <authorList>
            <person name="Berka R.M."/>
            <person name="Grigoriev I.V."/>
            <person name="Otillar R."/>
            <person name="Salamov A."/>
            <person name="Grimwood J."/>
            <person name="Reid I."/>
            <person name="Ishmael N."/>
            <person name="John T."/>
            <person name="Darmond C."/>
            <person name="Moisan M.-C."/>
            <person name="Henrissat B."/>
            <person name="Coutinho P.M."/>
            <person name="Lombard V."/>
            <person name="Natvig D.O."/>
            <person name="Lindquist E."/>
            <person name="Schmutz J."/>
            <person name="Lucas S."/>
            <person name="Harris P."/>
            <person name="Powlowski J."/>
            <person name="Bellemare A."/>
            <person name="Taylor D."/>
            <person name="Butler G."/>
            <person name="de Vries R.P."/>
            <person name="Allijn I.E."/>
            <person name="van den Brink J."/>
            <person name="Ushinsky S."/>
            <person name="Storms R."/>
            <person name="Powell A.J."/>
            <person name="Paulsen I.T."/>
            <person name="Elbourne L.D.H."/>
            <person name="Baker S.E."/>
            <person name="Magnuson J."/>
            <person name="LaBoissiere S."/>
            <person name="Clutterbuck A.J."/>
            <person name="Martinez D."/>
            <person name="Wogulis M."/>
            <person name="de Leon A.L."/>
            <person name="Rey M.W."/>
            <person name="Tsang A."/>
        </authorList>
    </citation>
    <scope>NUCLEOTIDE SEQUENCE [LARGE SCALE GENOMIC DNA]</scope>
    <source>
        <strain evidence="3">ATCC 38088 / NRRL 8126</strain>
    </source>
</reference>
<dbReference type="SUPFAM" id="SSF50998">
    <property type="entry name" value="Quinoprotein alcohol dehydrogenase-like"/>
    <property type="match status" value="1"/>
</dbReference>
<accession>G2QSN0</accession>
<dbReference type="eggNOG" id="ENOG502SUQR">
    <property type="taxonomic scope" value="Eukaryota"/>
</dbReference>
<organism evidence="2 3">
    <name type="scientific">Thermothielavioides terrestris (strain ATCC 38088 / NRRL 8126)</name>
    <name type="common">Thielavia terrestris</name>
    <dbReference type="NCBI Taxonomy" id="578455"/>
    <lineage>
        <taxon>Eukaryota</taxon>
        <taxon>Fungi</taxon>
        <taxon>Dikarya</taxon>
        <taxon>Ascomycota</taxon>
        <taxon>Pezizomycotina</taxon>
        <taxon>Sordariomycetes</taxon>
        <taxon>Sordariomycetidae</taxon>
        <taxon>Sordariales</taxon>
        <taxon>Chaetomiaceae</taxon>
        <taxon>Thermothielavioides</taxon>
        <taxon>Thermothielavioides terrestris</taxon>
    </lineage>
</organism>
<dbReference type="GeneID" id="11515454"/>
<name>G2QSN0_THETT</name>
<dbReference type="InterPro" id="IPR001810">
    <property type="entry name" value="F-box_dom"/>
</dbReference>
<keyword evidence="3" id="KW-1185">Reference proteome</keyword>
<dbReference type="Pfam" id="PF12937">
    <property type="entry name" value="F-box-like"/>
    <property type="match status" value="1"/>
</dbReference>
<dbReference type="PROSITE" id="PS50181">
    <property type="entry name" value="FBOX"/>
    <property type="match status" value="1"/>
</dbReference>
<dbReference type="InterPro" id="IPR011047">
    <property type="entry name" value="Quinoprotein_ADH-like_sf"/>
</dbReference>
<evidence type="ECO:0000313" key="3">
    <source>
        <dbReference type="Proteomes" id="UP000008181"/>
    </source>
</evidence>
<dbReference type="Proteomes" id="UP000008181">
    <property type="component" value="Chromosome 1"/>
</dbReference>
<dbReference type="HOGENOM" id="CLU_015893_0_0_1"/>